<dbReference type="Proteomes" id="UP001346869">
    <property type="component" value="Unassembled WGS sequence"/>
</dbReference>
<proteinExistence type="predicted"/>
<reference evidence="7 8" key="2">
    <citation type="journal article" date="2023" name="Mol. Biol. Evol.">
        <title>Genomics of Secondarily Temperate Adaptation in the Only Non-Antarctic Icefish.</title>
        <authorList>
            <person name="Rivera-Colon A.G."/>
            <person name="Rayamajhi N."/>
            <person name="Minhas B.F."/>
            <person name="Madrigal G."/>
            <person name="Bilyk K.T."/>
            <person name="Yoon V."/>
            <person name="Hune M."/>
            <person name="Gregory S."/>
            <person name="Cheng C.H.C."/>
            <person name="Catchen J.M."/>
        </authorList>
    </citation>
    <scope>NUCLEOTIDE SEQUENCE [LARGE SCALE GENOMIC DNA]</scope>
    <source>
        <strain evidence="7">JMC-PN-2008</strain>
    </source>
</reference>
<gene>
    <name evidence="7" type="ORF">PBY51_012502</name>
</gene>
<dbReference type="GO" id="GO:0008270">
    <property type="term" value="F:zinc ion binding"/>
    <property type="evidence" value="ECO:0007669"/>
    <property type="project" value="UniProtKB-KW"/>
</dbReference>
<protein>
    <recommendedName>
        <fullName evidence="6">HAT C-terminal dimerisation domain-containing protein</fullName>
    </recommendedName>
</protein>
<dbReference type="Pfam" id="PF05699">
    <property type="entry name" value="Dimer_Tnp_hAT"/>
    <property type="match status" value="1"/>
</dbReference>
<evidence type="ECO:0000256" key="2">
    <source>
        <dbReference type="ARBA" id="ARBA00022723"/>
    </source>
</evidence>
<dbReference type="InterPro" id="IPR012337">
    <property type="entry name" value="RNaseH-like_sf"/>
</dbReference>
<keyword evidence="2" id="KW-0479">Metal-binding</keyword>
<evidence type="ECO:0000256" key="5">
    <source>
        <dbReference type="ARBA" id="ARBA00023242"/>
    </source>
</evidence>
<keyword evidence="4" id="KW-0862">Zinc</keyword>
<evidence type="ECO:0000256" key="1">
    <source>
        <dbReference type="ARBA" id="ARBA00004123"/>
    </source>
</evidence>
<dbReference type="InterPro" id="IPR008906">
    <property type="entry name" value="HATC_C_dom"/>
</dbReference>
<keyword evidence="3" id="KW-0863">Zinc-finger</keyword>
<sequence length="638" mass="71664">MQAAVTNHTPARGDAFEAELYKTSNKSTCEVEGCGIEIIGNHGGNLQRHIQRRHPELFEKSLQDLQNPNKRPAADGQNTLDSVMVKKPRQVQVALTPETLKEACLELVTVNGRPFSLMEDSGFRKIIDPIQNAMGKNVTINSSNIRDMVSEIAQDEREKLETELSGRLLMLKIDSATCRDRSVLGINVQYSDGKGVVLRTLAVRDLTERHTSEYISSVVMDVLRQYNISLQQVYSVTSDNGANMLKAVSLLSDIQERAVSNEDATCEETEEIGEDVEMVGEDEGSQEEPILQLDSVSHGHVLRSVRCAAHTLQLAVDDSLKQASNIIAKARRVAKRLRSQNVVCVLKRMGHKRAIVDCATRWHSTHDMLQRLLELKTFCEDMAPTIPDLHLSESEREYVSNTVDALKPAKIATKCLQSDQLTAGEFYGIWLKCSLDTEKLASPFARKVAQCIKARQSTLFDNDAFIAAVFLDPRYRLFLTECQTEKAKIHLYRTWEAIQNLEPRNAASGSDVCAAASPTQSHTSSDDEIEHLLMEKERDTSSTQRRPHVSIVSLLDTYSKEARLRRTEDLFQYWARYSVSNPDLYKLAMSVIPLPVTQVSVERAFSSLKFILSPLRSSLNEKVLEDILLVRLNKQYGL</sequence>
<dbReference type="EMBL" id="JAUZQC010000008">
    <property type="protein sequence ID" value="KAK5868057.1"/>
    <property type="molecule type" value="Genomic_DNA"/>
</dbReference>
<accession>A0AAN7XVI6</accession>
<keyword evidence="5" id="KW-0539">Nucleus</keyword>
<comment type="caution">
    <text evidence="7">The sequence shown here is derived from an EMBL/GenBank/DDBJ whole genome shotgun (WGS) entry which is preliminary data.</text>
</comment>
<dbReference type="GO" id="GO:0046983">
    <property type="term" value="F:protein dimerization activity"/>
    <property type="evidence" value="ECO:0007669"/>
    <property type="project" value="InterPro"/>
</dbReference>
<evidence type="ECO:0000256" key="4">
    <source>
        <dbReference type="ARBA" id="ARBA00022833"/>
    </source>
</evidence>
<dbReference type="AlphaFoldDB" id="A0AAN7XVI6"/>
<dbReference type="PANTHER" id="PTHR46481">
    <property type="entry name" value="ZINC FINGER BED DOMAIN-CONTAINING PROTEIN 4"/>
    <property type="match status" value="1"/>
</dbReference>
<dbReference type="GO" id="GO:0005634">
    <property type="term" value="C:nucleus"/>
    <property type="evidence" value="ECO:0007669"/>
    <property type="project" value="UniProtKB-SubCell"/>
</dbReference>
<evidence type="ECO:0000259" key="6">
    <source>
        <dbReference type="Pfam" id="PF05699"/>
    </source>
</evidence>
<feature type="domain" description="HAT C-terminal dimerisation" evidence="6">
    <location>
        <begin position="555"/>
        <end position="631"/>
    </location>
</feature>
<evidence type="ECO:0000313" key="8">
    <source>
        <dbReference type="Proteomes" id="UP001346869"/>
    </source>
</evidence>
<dbReference type="SUPFAM" id="SSF53098">
    <property type="entry name" value="Ribonuclease H-like"/>
    <property type="match status" value="1"/>
</dbReference>
<name>A0AAN7XVI6_ELEMC</name>
<organism evidence="7 8">
    <name type="scientific">Eleginops maclovinus</name>
    <name type="common">Patagonian blennie</name>
    <name type="synonym">Eleginus maclovinus</name>
    <dbReference type="NCBI Taxonomy" id="56733"/>
    <lineage>
        <taxon>Eukaryota</taxon>
        <taxon>Metazoa</taxon>
        <taxon>Chordata</taxon>
        <taxon>Craniata</taxon>
        <taxon>Vertebrata</taxon>
        <taxon>Euteleostomi</taxon>
        <taxon>Actinopterygii</taxon>
        <taxon>Neopterygii</taxon>
        <taxon>Teleostei</taxon>
        <taxon>Neoteleostei</taxon>
        <taxon>Acanthomorphata</taxon>
        <taxon>Eupercaria</taxon>
        <taxon>Perciformes</taxon>
        <taxon>Notothenioidei</taxon>
        <taxon>Eleginopidae</taxon>
        <taxon>Eleginops</taxon>
    </lineage>
</organism>
<dbReference type="PANTHER" id="PTHR46481:SF10">
    <property type="entry name" value="ZINC FINGER BED DOMAIN-CONTAINING PROTEIN 39"/>
    <property type="match status" value="1"/>
</dbReference>
<comment type="subcellular location">
    <subcellularLocation>
        <location evidence="1">Nucleus</location>
    </subcellularLocation>
</comment>
<evidence type="ECO:0000313" key="7">
    <source>
        <dbReference type="EMBL" id="KAK5868057.1"/>
    </source>
</evidence>
<reference evidence="7 8" key="1">
    <citation type="journal article" date="2023" name="Genes (Basel)">
        <title>Chromosome-Level Genome Assembly and Circadian Gene Repertoire of the Patagonia Blennie Eleginops maclovinus-The Closest Ancestral Proxy of Antarctic Cryonotothenioids.</title>
        <authorList>
            <person name="Cheng C.C."/>
            <person name="Rivera-Colon A.G."/>
            <person name="Minhas B.F."/>
            <person name="Wilson L."/>
            <person name="Rayamajhi N."/>
            <person name="Vargas-Chacoff L."/>
            <person name="Catchen J.M."/>
        </authorList>
    </citation>
    <scope>NUCLEOTIDE SEQUENCE [LARGE SCALE GENOMIC DNA]</scope>
    <source>
        <strain evidence="7">JMC-PN-2008</strain>
    </source>
</reference>
<evidence type="ECO:0000256" key="3">
    <source>
        <dbReference type="ARBA" id="ARBA00022771"/>
    </source>
</evidence>
<dbReference type="SUPFAM" id="SSF140996">
    <property type="entry name" value="Hermes dimerisation domain"/>
    <property type="match status" value="1"/>
</dbReference>
<keyword evidence="8" id="KW-1185">Reference proteome</keyword>
<dbReference type="InterPro" id="IPR052035">
    <property type="entry name" value="ZnF_BED_domain_contain"/>
</dbReference>